<reference evidence="7 8" key="1">
    <citation type="submission" date="2024-05" db="EMBL/GenBank/DDBJ databases">
        <title>De novo assembly of an allotetraploid wild potato.</title>
        <authorList>
            <person name="Hosaka A.J."/>
        </authorList>
    </citation>
    <scope>NUCLEOTIDE SEQUENCE [LARGE SCALE GENOMIC DNA]</scope>
    <source>
        <tissue evidence="7">Young leaves</tissue>
    </source>
</reference>
<dbReference type="Proteomes" id="UP001627284">
    <property type="component" value="Unassembled WGS sequence"/>
</dbReference>
<protein>
    <recommendedName>
        <fullName evidence="2">Ubiquitin-like-conjugating enzyme ATG10</fullName>
    </recommendedName>
    <alternativeName>
        <fullName evidence="6">Autophagy-related protein 10</fullName>
    </alternativeName>
</protein>
<dbReference type="PANTHER" id="PTHR14957">
    <property type="entry name" value="UBIQUITIN-LIKE-CONJUGATING ENZYME ATG10"/>
    <property type="match status" value="1"/>
</dbReference>
<gene>
    <name evidence="7" type="ORF">AABB24_035713</name>
</gene>
<dbReference type="Gene3D" id="3.30.1460.50">
    <property type="match status" value="1"/>
</dbReference>
<dbReference type="GO" id="GO:0006914">
    <property type="term" value="P:autophagy"/>
    <property type="evidence" value="ECO:0007669"/>
    <property type="project" value="UniProtKB-KW"/>
</dbReference>
<evidence type="ECO:0000256" key="4">
    <source>
        <dbReference type="ARBA" id="ARBA00022786"/>
    </source>
</evidence>
<dbReference type="GO" id="GO:0016740">
    <property type="term" value="F:transferase activity"/>
    <property type="evidence" value="ECO:0007669"/>
    <property type="project" value="UniProtKB-KW"/>
</dbReference>
<accession>A0ABD2R909</accession>
<proteinExistence type="inferred from homology"/>
<evidence type="ECO:0000256" key="5">
    <source>
        <dbReference type="ARBA" id="ARBA00023006"/>
    </source>
</evidence>
<keyword evidence="3" id="KW-0808">Transferase</keyword>
<organism evidence="7 8">
    <name type="scientific">Solanum stoloniferum</name>
    <dbReference type="NCBI Taxonomy" id="62892"/>
    <lineage>
        <taxon>Eukaryota</taxon>
        <taxon>Viridiplantae</taxon>
        <taxon>Streptophyta</taxon>
        <taxon>Embryophyta</taxon>
        <taxon>Tracheophyta</taxon>
        <taxon>Spermatophyta</taxon>
        <taxon>Magnoliopsida</taxon>
        <taxon>eudicotyledons</taxon>
        <taxon>Gunneridae</taxon>
        <taxon>Pentapetalae</taxon>
        <taxon>asterids</taxon>
        <taxon>lamiids</taxon>
        <taxon>Solanales</taxon>
        <taxon>Solanaceae</taxon>
        <taxon>Solanoideae</taxon>
        <taxon>Solaneae</taxon>
        <taxon>Solanum</taxon>
    </lineage>
</organism>
<evidence type="ECO:0000256" key="1">
    <source>
        <dbReference type="ARBA" id="ARBA00005696"/>
    </source>
</evidence>
<dbReference type="PANTHER" id="PTHR14957:SF1">
    <property type="entry name" value="UBIQUITIN-LIKE-CONJUGATING ENZYME ATG10"/>
    <property type="match status" value="1"/>
</dbReference>
<dbReference type="AlphaFoldDB" id="A0ABD2R909"/>
<feature type="non-terminal residue" evidence="7">
    <location>
        <position position="1"/>
    </location>
</feature>
<evidence type="ECO:0000256" key="3">
    <source>
        <dbReference type="ARBA" id="ARBA00022679"/>
    </source>
</evidence>
<comment type="similarity">
    <text evidence="1">Belongs to the ATG10 family.</text>
</comment>
<evidence type="ECO:0000256" key="2">
    <source>
        <dbReference type="ARBA" id="ARBA00021099"/>
    </source>
</evidence>
<evidence type="ECO:0000256" key="6">
    <source>
        <dbReference type="ARBA" id="ARBA00029833"/>
    </source>
</evidence>
<sequence>CELGVSFDICTYRRLSLCIYILADQSVVSPVIFRDIVLWAKMSSISSWDGTITSTQFHNAASTFSEIWNNFDLGFPHWSWINCPNKPGFAATKLQGYLSLENMILPRTTEEECVLAGIEDLTCSSEDLFNDTAILVLKDSKERHHYDFHVIYSSSFRVPVLYFRAYCNDGEALAIEDLEKDFPAYTAQELAVSKWTFITRESTKYMQGQPSISLLI</sequence>
<name>A0ABD2R909_9SOLN</name>
<dbReference type="EMBL" id="JBJKTR010000021">
    <property type="protein sequence ID" value="KAL3328214.1"/>
    <property type="molecule type" value="Genomic_DNA"/>
</dbReference>
<keyword evidence="8" id="KW-1185">Reference proteome</keyword>
<keyword evidence="5" id="KW-0072">Autophagy</keyword>
<evidence type="ECO:0000313" key="8">
    <source>
        <dbReference type="Proteomes" id="UP001627284"/>
    </source>
</evidence>
<dbReference type="Pfam" id="PF03987">
    <property type="entry name" value="Autophagy_act_C"/>
    <property type="match status" value="1"/>
</dbReference>
<comment type="caution">
    <text evidence="7">The sequence shown here is derived from an EMBL/GenBank/DDBJ whole genome shotgun (WGS) entry which is preliminary data.</text>
</comment>
<dbReference type="InterPro" id="IPR007135">
    <property type="entry name" value="Atg3/Atg10"/>
</dbReference>
<evidence type="ECO:0000313" key="7">
    <source>
        <dbReference type="EMBL" id="KAL3328214.1"/>
    </source>
</evidence>
<keyword evidence="4" id="KW-0833">Ubl conjugation pathway</keyword>